<evidence type="ECO:0000313" key="3">
    <source>
        <dbReference type="EMBL" id="CAF1089461.1"/>
    </source>
</evidence>
<dbReference type="AlphaFoldDB" id="A0A814MKM0"/>
<dbReference type="EMBL" id="CAJOBA010009430">
    <property type="protein sequence ID" value="CAF3851147.1"/>
    <property type="molecule type" value="Genomic_DNA"/>
</dbReference>
<dbReference type="Proteomes" id="UP000681722">
    <property type="component" value="Unassembled WGS sequence"/>
</dbReference>
<dbReference type="InterPro" id="IPR004170">
    <property type="entry name" value="WWE_dom"/>
</dbReference>
<organism evidence="2 6">
    <name type="scientific">Didymodactylos carnosus</name>
    <dbReference type="NCBI Taxonomy" id="1234261"/>
    <lineage>
        <taxon>Eukaryota</taxon>
        <taxon>Metazoa</taxon>
        <taxon>Spiralia</taxon>
        <taxon>Gnathifera</taxon>
        <taxon>Rotifera</taxon>
        <taxon>Eurotatoria</taxon>
        <taxon>Bdelloidea</taxon>
        <taxon>Philodinida</taxon>
        <taxon>Philodinidae</taxon>
        <taxon>Didymodactylos</taxon>
    </lineage>
</organism>
<dbReference type="GO" id="GO:0008270">
    <property type="term" value="F:zinc ion binding"/>
    <property type="evidence" value="ECO:0007669"/>
    <property type="project" value="InterPro"/>
</dbReference>
<dbReference type="OrthoDB" id="423533at2759"/>
<evidence type="ECO:0000313" key="5">
    <source>
        <dbReference type="EMBL" id="CAF3851147.1"/>
    </source>
</evidence>
<dbReference type="Proteomes" id="UP000677228">
    <property type="component" value="Unassembled WGS sequence"/>
</dbReference>
<protein>
    <recommendedName>
        <fullName evidence="1">WWE domain-containing protein</fullName>
    </recommendedName>
</protein>
<dbReference type="EMBL" id="CAJNOK010009414">
    <property type="protein sequence ID" value="CAF1089461.1"/>
    <property type="molecule type" value="Genomic_DNA"/>
</dbReference>
<gene>
    <name evidence="2" type="ORF">GPM918_LOCUS17733</name>
    <name evidence="3" type="ORF">OVA965_LOCUS18742</name>
    <name evidence="4" type="ORF">SRO942_LOCUS17732</name>
    <name evidence="5" type="ORF">TMI583_LOCUS18753</name>
</gene>
<dbReference type="SUPFAM" id="SSF117839">
    <property type="entry name" value="WWE domain"/>
    <property type="match status" value="1"/>
</dbReference>
<dbReference type="Proteomes" id="UP000663829">
    <property type="component" value="Unassembled WGS sequence"/>
</dbReference>
<reference evidence="2" key="1">
    <citation type="submission" date="2021-02" db="EMBL/GenBank/DDBJ databases">
        <authorList>
            <person name="Nowell W R."/>
        </authorList>
    </citation>
    <scope>NUCLEOTIDE SEQUENCE</scope>
</reference>
<dbReference type="PROSITE" id="PS50918">
    <property type="entry name" value="WWE"/>
    <property type="match status" value="1"/>
</dbReference>
<dbReference type="Gene3D" id="3.30.720.50">
    <property type="match status" value="1"/>
</dbReference>
<dbReference type="InterPro" id="IPR018123">
    <property type="entry name" value="WWE-dom_subgr"/>
</dbReference>
<evidence type="ECO:0000313" key="4">
    <source>
        <dbReference type="EMBL" id="CAF3846311.1"/>
    </source>
</evidence>
<comment type="caution">
    <text evidence="2">The sequence shown here is derived from an EMBL/GenBank/DDBJ whole genome shotgun (WGS) entry which is preliminary data.</text>
</comment>
<feature type="domain" description="WWE" evidence="1">
    <location>
        <begin position="1"/>
        <end position="72"/>
    </location>
</feature>
<dbReference type="EMBL" id="CAJOBC010004955">
    <property type="protein sequence ID" value="CAF3846311.1"/>
    <property type="molecule type" value="Genomic_DNA"/>
</dbReference>
<sequence length="274" mass="32015">MPVPQWYWKVSAWTVADGEAEWLLFSDVEQELIEQAYVGGEKQVELDHYIIDFEKLIQMRKSDETKQRNIKRIFIDHKPLILRQERFFITQKLSSDKSSFGDAWRFDDSEFIQLWAQQFTHQHYYKTGKTHKQLDDVLTVEIIIDLAADGILAEGEELAQKYAAESLAQELKNVIGQDLNGIYECCLRLYTRTGFLCQLINRTLREDDLSKLNTLGPYCYLLYKSTVERQSKHTLPVSSILYRGALLDYEQIESYRSSVGRLRSWLGFSSTTKN</sequence>
<keyword evidence="6" id="KW-1185">Reference proteome</keyword>
<dbReference type="Pfam" id="PF02825">
    <property type="entry name" value="WWE"/>
    <property type="match status" value="1"/>
</dbReference>
<evidence type="ECO:0000313" key="6">
    <source>
        <dbReference type="Proteomes" id="UP000663829"/>
    </source>
</evidence>
<dbReference type="Proteomes" id="UP000682733">
    <property type="component" value="Unassembled WGS sequence"/>
</dbReference>
<evidence type="ECO:0000313" key="2">
    <source>
        <dbReference type="EMBL" id="CAF1080288.1"/>
    </source>
</evidence>
<accession>A0A814MKM0</accession>
<proteinExistence type="predicted"/>
<dbReference type="InterPro" id="IPR037197">
    <property type="entry name" value="WWE_dom_sf"/>
</dbReference>
<dbReference type="EMBL" id="CAJNOQ010004954">
    <property type="protein sequence ID" value="CAF1080288.1"/>
    <property type="molecule type" value="Genomic_DNA"/>
</dbReference>
<dbReference type="SMART" id="SM00678">
    <property type="entry name" value="WWE"/>
    <property type="match status" value="1"/>
</dbReference>
<evidence type="ECO:0000259" key="1">
    <source>
        <dbReference type="PROSITE" id="PS50918"/>
    </source>
</evidence>
<name>A0A814MKM0_9BILA</name>